<dbReference type="GO" id="GO:0000139">
    <property type="term" value="C:Golgi membrane"/>
    <property type="evidence" value="ECO:0007669"/>
    <property type="project" value="UniProtKB-SubCell"/>
</dbReference>
<evidence type="ECO:0000256" key="6">
    <source>
        <dbReference type="ARBA" id="ARBA00023136"/>
    </source>
</evidence>
<evidence type="ECO:0000313" key="10">
    <source>
        <dbReference type="Proteomes" id="UP000092444"/>
    </source>
</evidence>
<evidence type="ECO:0000256" key="4">
    <source>
        <dbReference type="ARBA" id="ARBA00022927"/>
    </source>
</evidence>
<dbReference type="Pfam" id="PF06148">
    <property type="entry name" value="COG2_N"/>
    <property type="match status" value="1"/>
</dbReference>
<dbReference type="AlphaFoldDB" id="A0A1B0GCT1"/>
<keyword evidence="6" id="KW-0472">Membrane</keyword>
<evidence type="ECO:0000256" key="7">
    <source>
        <dbReference type="ARBA" id="ARBA00031344"/>
    </source>
</evidence>
<evidence type="ECO:0000259" key="8">
    <source>
        <dbReference type="Pfam" id="PF06148"/>
    </source>
</evidence>
<dbReference type="EnsemblMetazoa" id="GMOY011107-RA">
    <property type="protein sequence ID" value="GMOY011107-PA"/>
    <property type="gene ID" value="GMOY011107"/>
</dbReference>
<keyword evidence="4" id="KW-0653">Protein transport</keyword>
<evidence type="ECO:0000256" key="2">
    <source>
        <dbReference type="ARBA" id="ARBA00020977"/>
    </source>
</evidence>
<keyword evidence="10" id="KW-1185">Reference proteome</keyword>
<protein>
    <recommendedName>
        <fullName evidence="2">Conserved oligomeric Golgi complex subunit 2</fullName>
    </recommendedName>
    <alternativeName>
        <fullName evidence="7">Component of oligomeric Golgi complex 2</fullName>
    </alternativeName>
</protein>
<evidence type="ECO:0000313" key="9">
    <source>
        <dbReference type="EnsemblMetazoa" id="GMOY011107-PA"/>
    </source>
</evidence>
<name>A0A1B0GCT1_GLOMM</name>
<dbReference type="InterPro" id="IPR024602">
    <property type="entry name" value="COG_su2_N"/>
</dbReference>
<evidence type="ECO:0000256" key="5">
    <source>
        <dbReference type="ARBA" id="ARBA00023034"/>
    </source>
</evidence>
<dbReference type="VEuPathDB" id="VectorBase:GMOY011107"/>
<keyword evidence="5" id="KW-0333">Golgi apparatus</keyword>
<keyword evidence="3" id="KW-0813">Transport</keyword>
<evidence type="ECO:0000256" key="3">
    <source>
        <dbReference type="ARBA" id="ARBA00022448"/>
    </source>
</evidence>
<dbReference type="Proteomes" id="UP000092444">
    <property type="component" value="Unassembled WGS sequence"/>
</dbReference>
<evidence type="ECO:0000256" key="1">
    <source>
        <dbReference type="ARBA" id="ARBA00004395"/>
    </source>
</evidence>
<dbReference type="STRING" id="37546.A0A1B0GCT1"/>
<reference evidence="9" key="1">
    <citation type="submission" date="2020-05" db="UniProtKB">
        <authorList>
            <consortium name="EnsemblMetazoa"/>
        </authorList>
    </citation>
    <scope>IDENTIFICATION</scope>
    <source>
        <strain evidence="9">Yale</strain>
    </source>
</reference>
<feature type="domain" description="Conserved oligomeric Golgi complex subunit 2 N-terminal" evidence="8">
    <location>
        <begin position="17"/>
        <end position="66"/>
    </location>
</feature>
<proteinExistence type="predicted"/>
<dbReference type="GO" id="GO:0015031">
    <property type="term" value="P:protein transport"/>
    <property type="evidence" value="ECO:0007669"/>
    <property type="project" value="UniProtKB-KW"/>
</dbReference>
<dbReference type="EMBL" id="CCAG010002226">
    <property type="status" value="NOT_ANNOTATED_CDS"/>
    <property type="molecule type" value="Genomic_DNA"/>
</dbReference>
<accession>A0A1B0GCT1</accession>
<sequence>MLESQSKHSSEYSGESLCFDKNEFLKANFWVDDFLHKNRNVSSLELLRDNLNLYLKRLRGSMIDLIIECKT</sequence>
<comment type="subcellular location">
    <subcellularLocation>
        <location evidence="1">Golgi apparatus membrane</location>
        <topology evidence="1">Peripheral membrane protein</topology>
    </subcellularLocation>
</comment>
<organism evidence="9 10">
    <name type="scientific">Glossina morsitans morsitans</name>
    <name type="common">Savannah tsetse fly</name>
    <dbReference type="NCBI Taxonomy" id="37546"/>
    <lineage>
        <taxon>Eukaryota</taxon>
        <taxon>Metazoa</taxon>
        <taxon>Ecdysozoa</taxon>
        <taxon>Arthropoda</taxon>
        <taxon>Hexapoda</taxon>
        <taxon>Insecta</taxon>
        <taxon>Pterygota</taxon>
        <taxon>Neoptera</taxon>
        <taxon>Endopterygota</taxon>
        <taxon>Diptera</taxon>
        <taxon>Brachycera</taxon>
        <taxon>Muscomorpha</taxon>
        <taxon>Hippoboscoidea</taxon>
        <taxon>Glossinidae</taxon>
        <taxon>Glossina</taxon>
    </lineage>
</organism>